<evidence type="ECO:0000313" key="2">
    <source>
        <dbReference type="Proteomes" id="UP000215335"/>
    </source>
</evidence>
<dbReference type="OrthoDB" id="6740702at2759"/>
<reference evidence="1 2" key="1">
    <citation type="journal article" date="2017" name="Curr. Biol.">
        <title>The Evolution of Venom by Co-option of Single-Copy Genes.</title>
        <authorList>
            <person name="Martinson E.O."/>
            <person name="Mrinalini"/>
            <person name="Kelkar Y.D."/>
            <person name="Chang C.H."/>
            <person name="Werren J.H."/>
        </authorList>
    </citation>
    <scope>NUCLEOTIDE SEQUENCE [LARGE SCALE GENOMIC DNA]</scope>
    <source>
        <strain evidence="1 2">Alberta</strain>
        <tissue evidence="1">Whole body</tissue>
    </source>
</reference>
<accession>A0A232EH26</accession>
<name>A0A232EH26_9HYME</name>
<evidence type="ECO:0000313" key="1">
    <source>
        <dbReference type="EMBL" id="OXU17659.1"/>
    </source>
</evidence>
<organism evidence="1 2">
    <name type="scientific">Trichomalopsis sarcophagae</name>
    <dbReference type="NCBI Taxonomy" id="543379"/>
    <lineage>
        <taxon>Eukaryota</taxon>
        <taxon>Metazoa</taxon>
        <taxon>Ecdysozoa</taxon>
        <taxon>Arthropoda</taxon>
        <taxon>Hexapoda</taxon>
        <taxon>Insecta</taxon>
        <taxon>Pterygota</taxon>
        <taxon>Neoptera</taxon>
        <taxon>Endopterygota</taxon>
        <taxon>Hymenoptera</taxon>
        <taxon>Apocrita</taxon>
        <taxon>Proctotrupomorpha</taxon>
        <taxon>Chalcidoidea</taxon>
        <taxon>Pteromalidae</taxon>
        <taxon>Pteromalinae</taxon>
        <taxon>Trichomalopsis</taxon>
    </lineage>
</organism>
<sequence>MLLNTVQSANDSNITDRLSINCAIVESVAGSSRVKLTEETVNKRSIFGMRNYHNLCLPRSLVAAYAYAVRCQIRTGSRHNYWNLIRQNRGRVPKRAAENKICHRHTVVFDQSIINQSLILLELVSVINIVYPVIKVISSLKIIDVLINVTNV</sequence>
<dbReference type="AlphaFoldDB" id="A0A232EH26"/>
<gene>
    <name evidence="1" type="ORF">TSAR_011656</name>
</gene>
<proteinExistence type="predicted"/>
<keyword evidence="2" id="KW-1185">Reference proteome</keyword>
<protein>
    <submittedName>
        <fullName evidence="1">Uncharacterized protein</fullName>
    </submittedName>
</protein>
<comment type="caution">
    <text evidence="1">The sequence shown here is derived from an EMBL/GenBank/DDBJ whole genome shotgun (WGS) entry which is preliminary data.</text>
</comment>
<dbReference type="Proteomes" id="UP000215335">
    <property type="component" value="Unassembled WGS sequence"/>
</dbReference>
<dbReference type="EMBL" id="NNAY01004614">
    <property type="protein sequence ID" value="OXU17659.1"/>
    <property type="molecule type" value="Genomic_DNA"/>
</dbReference>